<accession>A0A8B7S924</accession>
<organism evidence="1 2">
    <name type="scientific">Hipposideros armiger</name>
    <name type="common">Great Himalayan leaf-nosed bat</name>
    <dbReference type="NCBI Taxonomy" id="186990"/>
    <lineage>
        <taxon>Eukaryota</taxon>
        <taxon>Metazoa</taxon>
        <taxon>Chordata</taxon>
        <taxon>Craniata</taxon>
        <taxon>Vertebrata</taxon>
        <taxon>Euteleostomi</taxon>
        <taxon>Mammalia</taxon>
        <taxon>Eutheria</taxon>
        <taxon>Laurasiatheria</taxon>
        <taxon>Chiroptera</taxon>
        <taxon>Yinpterochiroptera</taxon>
        <taxon>Rhinolophoidea</taxon>
        <taxon>Hipposideridae</taxon>
        <taxon>Hipposideros</taxon>
    </lineage>
</organism>
<evidence type="ECO:0000313" key="2">
    <source>
        <dbReference type="RefSeq" id="XP_019509811.1"/>
    </source>
</evidence>
<evidence type="ECO:0000313" key="1">
    <source>
        <dbReference type="Proteomes" id="UP000694851"/>
    </source>
</evidence>
<protein>
    <submittedName>
        <fullName evidence="2">Uncharacterized protein LOC109389037 isoform X2</fullName>
    </submittedName>
</protein>
<gene>
    <name evidence="2" type="primary">LOC109389037</name>
</gene>
<dbReference type="AlphaFoldDB" id="A0A8B7S924"/>
<proteinExistence type="predicted"/>
<sequence length="114" mass="12585">MELSNMKICAAIPTSRTLREVVGVRKMRRKKTSGLGALLPQDRTKGPWEMEKELISSPWRGFLKLLNLSICAVRGGASQSGGCRQEPLKLTQEHGPLGPSTLGILSRLRFQRNG</sequence>
<dbReference type="GeneID" id="109389037"/>
<keyword evidence="1" id="KW-1185">Reference proteome</keyword>
<dbReference type="Proteomes" id="UP000694851">
    <property type="component" value="Unplaced"/>
</dbReference>
<reference evidence="2" key="1">
    <citation type="submission" date="2025-08" db="UniProtKB">
        <authorList>
            <consortium name="RefSeq"/>
        </authorList>
    </citation>
    <scope>IDENTIFICATION</scope>
    <source>
        <tissue evidence="2">Muscle</tissue>
    </source>
</reference>
<dbReference type="RefSeq" id="XP_019509811.1">
    <property type="nucleotide sequence ID" value="XM_019654266.1"/>
</dbReference>
<name>A0A8B7S924_HIPAR</name>